<evidence type="ECO:0000313" key="2">
    <source>
        <dbReference type="EMBL" id="KND96243.1"/>
    </source>
</evidence>
<feature type="region of interest" description="Disordered" evidence="1">
    <location>
        <begin position="74"/>
        <end position="100"/>
    </location>
</feature>
<reference evidence="3" key="1">
    <citation type="journal article" date="2015" name="BMC Genomics">
        <title>Draft genome of a commonly misdiagnosed multidrug resistant pathogen Candida auris.</title>
        <authorList>
            <person name="Chatterjee S."/>
            <person name="Alampalli S.V."/>
            <person name="Nageshan R.K."/>
            <person name="Chettiar S.T."/>
            <person name="Joshi S."/>
            <person name="Tatu U.S."/>
        </authorList>
    </citation>
    <scope>NUCLEOTIDE SEQUENCE [LARGE SCALE GENOMIC DNA]</scope>
    <source>
        <strain evidence="3">6684</strain>
    </source>
</reference>
<accession>A0A0L0NQA5</accession>
<evidence type="ECO:0000256" key="1">
    <source>
        <dbReference type="SAM" id="MobiDB-lite"/>
    </source>
</evidence>
<dbReference type="EMBL" id="LGST01000057">
    <property type="protein sequence ID" value="KND96243.1"/>
    <property type="molecule type" value="Genomic_DNA"/>
</dbReference>
<gene>
    <name evidence="2" type="ORF">QG37_07370</name>
</gene>
<dbReference type="VEuPathDB" id="FungiDB:QG37_07370"/>
<feature type="compositionally biased region" description="Basic and acidic residues" evidence="1">
    <location>
        <begin position="81"/>
        <end position="94"/>
    </location>
</feature>
<organism evidence="2 3">
    <name type="scientific">Candidozyma auris</name>
    <name type="common">Yeast</name>
    <name type="synonym">Candida auris</name>
    <dbReference type="NCBI Taxonomy" id="498019"/>
    <lineage>
        <taxon>Eukaryota</taxon>
        <taxon>Fungi</taxon>
        <taxon>Dikarya</taxon>
        <taxon>Ascomycota</taxon>
        <taxon>Saccharomycotina</taxon>
        <taxon>Pichiomycetes</taxon>
        <taxon>Metschnikowiaceae</taxon>
        <taxon>Candidozyma</taxon>
    </lineage>
</organism>
<name>A0A0L0NQA5_CANAR</name>
<protein>
    <submittedName>
        <fullName evidence="2">Uncharacterized protein</fullName>
    </submittedName>
</protein>
<dbReference type="Proteomes" id="UP000037122">
    <property type="component" value="Unassembled WGS sequence"/>
</dbReference>
<evidence type="ECO:0000313" key="3">
    <source>
        <dbReference type="Proteomes" id="UP000037122"/>
    </source>
</evidence>
<sequence length="100" mass="11627">MAMAEPNFRFIIVSVARIMRPLLFHSTGHFETVIWVHTVNPRPLASYEVMPDPIYLAFSLHHLKGRSVKVRWRNSLTTRGNQDHREESSEKQPDMLKNSA</sequence>
<comment type="caution">
    <text evidence="2">The sequence shown here is derived from an EMBL/GenBank/DDBJ whole genome shotgun (WGS) entry which is preliminary data.</text>
</comment>
<dbReference type="AlphaFoldDB" id="A0A0L0NQA5"/>
<proteinExistence type="predicted"/>